<evidence type="ECO:0000313" key="2">
    <source>
        <dbReference type="Proteomes" id="UP000587477"/>
    </source>
</evidence>
<dbReference type="AlphaFoldDB" id="A0A7W4LTW2"/>
<evidence type="ECO:0000313" key="1">
    <source>
        <dbReference type="EMBL" id="QOY25732.1"/>
    </source>
</evidence>
<protein>
    <submittedName>
        <fullName evidence="1">Uncharacterized protein</fullName>
    </submittedName>
</protein>
<sequence>MSFIASVNWELFQFVSVSLVNEYVAHHFPFIHRHSFPRCFE</sequence>
<organism evidence="1 2">
    <name type="scientific">Bacillus velezensis</name>
    <dbReference type="NCBI Taxonomy" id="492670"/>
    <lineage>
        <taxon>Bacteria</taxon>
        <taxon>Bacillati</taxon>
        <taxon>Bacillota</taxon>
        <taxon>Bacilli</taxon>
        <taxon>Bacillales</taxon>
        <taxon>Bacillaceae</taxon>
        <taxon>Bacillus</taxon>
        <taxon>Bacillus amyloliquefaciens group</taxon>
    </lineage>
</organism>
<proteinExistence type="predicted"/>
<gene>
    <name evidence="1" type="ORF">BACVE_000661</name>
</gene>
<reference evidence="2" key="1">
    <citation type="submission" date="2020-10" db="EMBL/GenBank/DDBJ databases">
        <title>Complete genome sequence of Bacillus velezensis NST6.</title>
        <authorList>
            <person name="Choi J."/>
        </authorList>
    </citation>
    <scope>NUCLEOTIDE SEQUENCE [LARGE SCALE GENOMIC DNA]</scope>
    <source>
        <strain evidence="2">NST6</strain>
    </source>
</reference>
<dbReference type="RefSeq" id="WP_003155283.1">
    <property type="nucleotide sequence ID" value="NZ_AP018402.1"/>
</dbReference>
<dbReference type="Proteomes" id="UP000587477">
    <property type="component" value="Chromosome"/>
</dbReference>
<name>A0A7W4LTW2_BACVE</name>
<dbReference type="EMBL" id="CP063687">
    <property type="protein sequence ID" value="QOY25732.1"/>
    <property type="molecule type" value="Genomic_DNA"/>
</dbReference>
<accession>A0A7W4LTW2</accession>